<proteinExistence type="predicted"/>
<comment type="caution">
    <text evidence="1">The sequence shown here is derived from an EMBL/GenBank/DDBJ whole genome shotgun (WGS) entry which is preliminary data.</text>
</comment>
<gene>
    <name evidence="1" type="ORF">TU35_009195</name>
</gene>
<dbReference type="EMBL" id="JZWT02000031">
    <property type="protein sequence ID" value="MFB6491390.1"/>
    <property type="molecule type" value="Genomic_DNA"/>
</dbReference>
<dbReference type="Proteomes" id="UP000033636">
    <property type="component" value="Unassembled WGS sequence"/>
</dbReference>
<name>A0ACC6V2Z4_9CREN</name>
<sequence length="227" mass="25064">MLWLGTDMLGVGILTDIVNGAPFVLEISFLAGLYTTLIGVVVGLVAGYFGRAVDSVLMWINDTLMTIPSILLVIIIATMIKTTNPFILAAILSVTGWTGLARSVRSQVLSVKSLPYIEVAKTLGLGDRYILFREIMPPLLPFIWINFMLNVEGAVYAAVGLYYLGLLPFKNYDWGAMISYALSLGAVYGTNAVWYFTFPVIFIILYMVAIIEMAYGVEEVINPRLRK</sequence>
<evidence type="ECO:0000313" key="2">
    <source>
        <dbReference type="Proteomes" id="UP000033636"/>
    </source>
</evidence>
<organism evidence="1 2">
    <name type="scientific">Thermoproteus sp. AZ2</name>
    <dbReference type="NCBI Taxonomy" id="1609232"/>
    <lineage>
        <taxon>Archaea</taxon>
        <taxon>Thermoproteota</taxon>
        <taxon>Thermoprotei</taxon>
        <taxon>Thermoproteales</taxon>
        <taxon>Thermoproteaceae</taxon>
        <taxon>Thermoproteus</taxon>
    </lineage>
</organism>
<accession>A0ACC6V2Z4</accession>
<evidence type="ECO:0000313" key="1">
    <source>
        <dbReference type="EMBL" id="MFB6491390.1"/>
    </source>
</evidence>
<reference evidence="1" key="1">
    <citation type="submission" date="2024-07" db="EMBL/GenBank/DDBJ databases">
        <title>Metagenome and Metagenome-Assembled Genomes of Archaea from a hot spring from the geothermal field of Los Azufres, Mexico.</title>
        <authorList>
            <person name="Marin-Paredes R."/>
            <person name="Martinez-Romero E."/>
            <person name="Servin-Garciduenas L.E."/>
        </authorList>
    </citation>
    <scope>NUCLEOTIDE SEQUENCE</scope>
</reference>
<protein>
    <submittedName>
        <fullName evidence="1">ABC transporter permease</fullName>
    </submittedName>
</protein>